<sequence>MAPPDPISNSEVKRNRADGSVGSPHVRVGHFQAPNKRKSPLLMQRAFFVFSLER</sequence>
<accession>A0A330LZ04</accession>
<evidence type="ECO:0000313" key="3">
    <source>
        <dbReference type="Proteomes" id="UP000250123"/>
    </source>
</evidence>
<feature type="region of interest" description="Disordered" evidence="1">
    <location>
        <begin position="1"/>
        <end position="31"/>
    </location>
</feature>
<organism evidence="2 3">
    <name type="scientific">Shewanella benthica</name>
    <dbReference type="NCBI Taxonomy" id="43661"/>
    <lineage>
        <taxon>Bacteria</taxon>
        <taxon>Pseudomonadati</taxon>
        <taxon>Pseudomonadota</taxon>
        <taxon>Gammaproteobacteria</taxon>
        <taxon>Alteromonadales</taxon>
        <taxon>Shewanellaceae</taxon>
        <taxon>Shewanella</taxon>
    </lineage>
</organism>
<reference evidence="3" key="1">
    <citation type="submission" date="2018-06" db="EMBL/GenBank/DDBJ databases">
        <authorList>
            <person name="Cea G.-C."/>
            <person name="William W."/>
        </authorList>
    </citation>
    <scope>NUCLEOTIDE SEQUENCE [LARGE SCALE GENOMIC DNA]</scope>
    <source>
        <strain evidence="3">DB21MT-2</strain>
    </source>
</reference>
<dbReference type="Proteomes" id="UP000250123">
    <property type="component" value="Chromosome SHEWBE"/>
</dbReference>
<protein>
    <submittedName>
        <fullName evidence="2">Uncharacterized protein</fullName>
    </submittedName>
</protein>
<evidence type="ECO:0000256" key="1">
    <source>
        <dbReference type="SAM" id="MobiDB-lite"/>
    </source>
</evidence>
<evidence type="ECO:0000313" key="2">
    <source>
        <dbReference type="EMBL" id="SQH74818.1"/>
    </source>
</evidence>
<gene>
    <name evidence="2" type="ORF">SHEWBE_0846</name>
</gene>
<proteinExistence type="predicted"/>
<dbReference type="KEGG" id="sbk:SHEWBE_0846"/>
<dbReference type="EMBL" id="LS483452">
    <property type="protein sequence ID" value="SQH74818.1"/>
    <property type="molecule type" value="Genomic_DNA"/>
</dbReference>
<dbReference type="AlphaFoldDB" id="A0A330LZ04"/>
<name>A0A330LZ04_9GAMM</name>